<evidence type="ECO:0000313" key="3">
    <source>
        <dbReference type="Proteomes" id="UP000654993"/>
    </source>
</evidence>
<dbReference type="EMBL" id="BMAQ01000041">
    <property type="protein sequence ID" value="GFR39333.1"/>
    <property type="molecule type" value="Genomic_DNA"/>
</dbReference>
<feature type="region of interest" description="Disordered" evidence="1">
    <location>
        <begin position="1"/>
        <end position="37"/>
    </location>
</feature>
<organism evidence="2 3">
    <name type="scientific">Insulibacter thermoxylanivorax</name>
    <dbReference type="NCBI Taxonomy" id="2749268"/>
    <lineage>
        <taxon>Bacteria</taxon>
        <taxon>Bacillati</taxon>
        <taxon>Bacillota</taxon>
        <taxon>Bacilli</taxon>
        <taxon>Bacillales</taxon>
        <taxon>Paenibacillaceae</taxon>
        <taxon>Insulibacter</taxon>
    </lineage>
</organism>
<dbReference type="RefSeq" id="WP_242457580.1">
    <property type="nucleotide sequence ID" value="NZ_BMAQ01000041.1"/>
</dbReference>
<gene>
    <name evidence="2" type="ORF">PRECH8_26290</name>
</gene>
<feature type="compositionally biased region" description="Basic residues" evidence="1">
    <location>
        <begin position="1"/>
        <end position="17"/>
    </location>
</feature>
<evidence type="ECO:0000256" key="1">
    <source>
        <dbReference type="SAM" id="MobiDB-lite"/>
    </source>
</evidence>
<accession>A0A916QI04</accession>
<dbReference type="AlphaFoldDB" id="A0A916QI04"/>
<comment type="caution">
    <text evidence="2">The sequence shown here is derived from an EMBL/GenBank/DDBJ whole genome shotgun (WGS) entry which is preliminary data.</text>
</comment>
<keyword evidence="3" id="KW-1185">Reference proteome</keyword>
<protein>
    <submittedName>
        <fullName evidence="2">Uncharacterized protein</fullName>
    </submittedName>
</protein>
<reference evidence="2" key="2">
    <citation type="journal article" date="2021" name="Data Brief">
        <title>Draft genome sequence data of the facultative, thermophilic, xylanolytic bacterium Paenibacillus sp. strain DA-C8.</title>
        <authorList>
            <person name="Chhe C."/>
            <person name="Uke A."/>
            <person name="Baramee S."/>
            <person name="Ungkulpasvich U."/>
            <person name="Tachaapaikoon C."/>
            <person name="Pason P."/>
            <person name="Waeonukul R."/>
            <person name="Ratanakhanokchai K."/>
            <person name="Kosugi A."/>
        </authorList>
    </citation>
    <scope>NUCLEOTIDE SEQUENCE</scope>
    <source>
        <strain evidence="2">DA-C8</strain>
    </source>
</reference>
<sequence length="131" mass="14234">MGSRKGSNRSMKRKGVSRGRINAKNSSGPVSSKNGSDPFANYTLQDLLKGKHLEIITAALLLSGKLKVDAVTFFRGSTVIQVGLLGQLNQKGSNNNNSKSNALADFLAENGDLSIDDIIAAFQKRMRQRRR</sequence>
<feature type="compositionally biased region" description="Polar residues" evidence="1">
    <location>
        <begin position="23"/>
        <end position="35"/>
    </location>
</feature>
<reference evidence="2" key="1">
    <citation type="submission" date="2020-08" db="EMBL/GenBank/DDBJ databases">
        <authorList>
            <person name="Uke A."/>
            <person name="Chhe C."/>
            <person name="Baramee S."/>
            <person name="Kosugi A."/>
        </authorList>
    </citation>
    <scope>NUCLEOTIDE SEQUENCE</scope>
    <source>
        <strain evidence="2">DA-C8</strain>
    </source>
</reference>
<dbReference type="Proteomes" id="UP000654993">
    <property type="component" value="Unassembled WGS sequence"/>
</dbReference>
<evidence type="ECO:0000313" key="2">
    <source>
        <dbReference type="EMBL" id="GFR39333.1"/>
    </source>
</evidence>
<proteinExistence type="predicted"/>
<name>A0A916QI04_9BACL</name>